<evidence type="ECO:0000256" key="1">
    <source>
        <dbReference type="ARBA" id="ARBA00022490"/>
    </source>
</evidence>
<proteinExistence type="predicted"/>
<dbReference type="PIRSF" id="PIRSF015626">
    <property type="entry name" value="FdhD"/>
    <property type="match status" value="1"/>
</dbReference>
<dbReference type="PANTHER" id="PTHR30592">
    <property type="entry name" value="FORMATE DEHYDROGENASE"/>
    <property type="match status" value="1"/>
</dbReference>
<dbReference type="AlphaFoldDB" id="A0AA35CJR5"/>
<evidence type="ECO:0000313" key="4">
    <source>
        <dbReference type="Proteomes" id="UP001163687"/>
    </source>
</evidence>
<dbReference type="GO" id="GO:0016783">
    <property type="term" value="F:sulfurtransferase activity"/>
    <property type="evidence" value="ECO:0007669"/>
    <property type="project" value="InterPro"/>
</dbReference>
<evidence type="ECO:0008006" key="5">
    <source>
        <dbReference type="Google" id="ProtNLM"/>
    </source>
</evidence>
<evidence type="ECO:0000313" key="3">
    <source>
        <dbReference type="EMBL" id="BDG60482.1"/>
    </source>
</evidence>
<protein>
    <recommendedName>
        <fullName evidence="5">FdhD protein</fullName>
    </recommendedName>
</protein>
<dbReference type="Gene3D" id="3.40.140.10">
    <property type="entry name" value="Cytidine Deaminase, domain 2"/>
    <property type="match status" value="1"/>
</dbReference>
<dbReference type="Gene3D" id="3.10.20.10">
    <property type="match status" value="1"/>
</dbReference>
<dbReference type="GO" id="GO:0006777">
    <property type="term" value="P:Mo-molybdopterin cofactor biosynthetic process"/>
    <property type="evidence" value="ECO:0007669"/>
    <property type="project" value="UniProtKB-KW"/>
</dbReference>
<dbReference type="SUPFAM" id="SSF53927">
    <property type="entry name" value="Cytidine deaminase-like"/>
    <property type="match status" value="1"/>
</dbReference>
<evidence type="ECO:0000256" key="2">
    <source>
        <dbReference type="ARBA" id="ARBA00023150"/>
    </source>
</evidence>
<dbReference type="Proteomes" id="UP001163687">
    <property type="component" value="Chromosome"/>
</dbReference>
<dbReference type="NCBIfam" id="TIGR00129">
    <property type="entry name" value="fdhD_narQ"/>
    <property type="match status" value="1"/>
</dbReference>
<accession>A0AA35CJR5</accession>
<keyword evidence="1" id="KW-0963">Cytoplasm</keyword>
<dbReference type="PANTHER" id="PTHR30592:SF1">
    <property type="entry name" value="SULFUR CARRIER PROTEIN FDHD"/>
    <property type="match status" value="1"/>
</dbReference>
<dbReference type="InterPro" id="IPR003786">
    <property type="entry name" value="FdhD"/>
</dbReference>
<dbReference type="KEGG" id="cmic:caldi_15720"/>
<gene>
    <name evidence="3" type="ORF">caldi_15720</name>
</gene>
<dbReference type="EMBL" id="AP025628">
    <property type="protein sequence ID" value="BDG60482.1"/>
    <property type="molecule type" value="Genomic_DNA"/>
</dbReference>
<sequence>MRTPGPDGPPAPVEYPVTLYLDDEEHVTVQATPLDLEDFAIGYLYAEGLIAGPEDIRRLAADPERGLIWVDLRHPVAGATGPGGPRPVQGAERGVLPGGLDALRPVPEGVRVARRDLVEWLKVMGRSTPLYRRSGGVHAAMLVHVPSGEHVIREDIGRHNAVDKVIGAALRRGWTGPEAVLLTSGRISFEMCARLVRFGAGLAASRTTATDMAVELAGRMGVDLIGYLRGERDLALFTSGRRLLDP</sequence>
<reference evidence="3" key="1">
    <citation type="submission" date="2022-03" db="EMBL/GenBank/DDBJ databases">
        <title>Complete genome sequence of Caldinitratiruptor microaerophilus.</title>
        <authorList>
            <person name="Mukaiyama R."/>
            <person name="Nishiyama T."/>
            <person name="Ueda K."/>
        </authorList>
    </citation>
    <scope>NUCLEOTIDE SEQUENCE</scope>
    <source>
        <strain evidence="3">JCM 16183</strain>
    </source>
</reference>
<dbReference type="RefSeq" id="WP_264844503.1">
    <property type="nucleotide sequence ID" value="NZ_AP025628.1"/>
</dbReference>
<keyword evidence="2" id="KW-0501">Molybdenum cofactor biosynthesis</keyword>
<dbReference type="InterPro" id="IPR016193">
    <property type="entry name" value="Cytidine_deaminase-like"/>
</dbReference>
<keyword evidence="4" id="KW-1185">Reference proteome</keyword>
<dbReference type="Pfam" id="PF02634">
    <property type="entry name" value="FdhD-NarQ"/>
    <property type="match status" value="1"/>
</dbReference>
<name>A0AA35CJR5_9FIRM</name>
<organism evidence="3 4">
    <name type="scientific">Caldinitratiruptor microaerophilus</name>
    <dbReference type="NCBI Taxonomy" id="671077"/>
    <lineage>
        <taxon>Bacteria</taxon>
        <taxon>Bacillati</taxon>
        <taxon>Bacillota</taxon>
        <taxon>Clostridia</taxon>
        <taxon>Eubacteriales</taxon>
        <taxon>Symbiobacteriaceae</taxon>
        <taxon>Caldinitratiruptor</taxon>
    </lineage>
</organism>